<evidence type="ECO:0000313" key="11">
    <source>
        <dbReference type="EMBL" id="KAK9666797.1"/>
    </source>
</evidence>
<feature type="transmembrane region" description="Helical" evidence="9">
    <location>
        <begin position="366"/>
        <end position="390"/>
    </location>
</feature>
<dbReference type="InterPro" id="IPR026961">
    <property type="entry name" value="PGG_dom"/>
</dbReference>
<dbReference type="Pfam" id="PF12796">
    <property type="entry name" value="Ank_2"/>
    <property type="match status" value="3"/>
</dbReference>
<evidence type="ECO:0000256" key="7">
    <source>
        <dbReference type="PROSITE-ProRule" id="PRU00023"/>
    </source>
</evidence>
<dbReference type="PROSITE" id="PS50088">
    <property type="entry name" value="ANK_REPEAT"/>
    <property type="match status" value="2"/>
</dbReference>
<evidence type="ECO:0000256" key="8">
    <source>
        <dbReference type="SAM" id="MobiDB-lite"/>
    </source>
</evidence>
<keyword evidence="4 9" id="KW-1133">Transmembrane helix</keyword>
<evidence type="ECO:0000256" key="9">
    <source>
        <dbReference type="SAM" id="Phobius"/>
    </source>
</evidence>
<sequence>MGDGASSSSTVAMSLMNSASNARIGMQREVYEAAENGSVIVLQQHNNWKQEKTARQNNVLHVHLGKPLKKNRRGVVTDHVCMSFIQYVVDETTDDSVLLHSNDSGDTPLHFAARFGHTGAVQEFLARAEVVNAGLLNKDNKCKDTALHDAARAGHASIVMMLVEAGGGNALHYMPNNLHETPLFLAAERGCFESFNSIVEHTADLTVLEHKGPCGQTALHLAVQYRNKDIVDRILKTETSSLLIRVKNDQGETPLHVCAAQNVTVQHTIMRALLDHDDEYNSAVYIKDNEGRTALHIATRNFNFDGARMLVHSYPDCIEMVDNKGRNVVHFAANSVCPNAITQLLREVPKCDRLINEKDNDGNTPLHLLVATSPALIITNFFFTLSLFVWRNTNLDVWVFNDKNLTAGNIMVSSNNSLTRMNLRSLSKLLPKGRRVPNTAEGGESANTIGNVENNEGNPEKIEKRMNHLQKVGEIRLIVAALIATVSFTAGFTLPGGFDQSPGKTMGLAVLVKKASFIAFLVSDTIAFTMSSLAIILYFALSGQNHVVQAEMMLNHIYILSSISLGALMIAFVTGVYAVVSQSPGLGLIIIFISLFYFLPYCFLLMGSFQLTWNLYTGNWGEW</sequence>
<feature type="repeat" description="ANK" evidence="7">
    <location>
        <begin position="142"/>
        <end position="166"/>
    </location>
</feature>
<keyword evidence="5 7" id="KW-0040">ANK repeat</keyword>
<feature type="transmembrane region" description="Helical" evidence="9">
    <location>
        <begin position="553"/>
        <end position="580"/>
    </location>
</feature>
<evidence type="ECO:0000256" key="3">
    <source>
        <dbReference type="ARBA" id="ARBA00022737"/>
    </source>
</evidence>
<feature type="transmembrane region" description="Helical" evidence="9">
    <location>
        <begin position="475"/>
        <end position="498"/>
    </location>
</feature>
<feature type="transmembrane region" description="Helical" evidence="9">
    <location>
        <begin position="586"/>
        <end position="606"/>
    </location>
</feature>
<dbReference type="Pfam" id="PF13962">
    <property type="entry name" value="PGG"/>
    <property type="match status" value="1"/>
</dbReference>
<evidence type="ECO:0000256" key="2">
    <source>
        <dbReference type="ARBA" id="ARBA00022692"/>
    </source>
</evidence>
<keyword evidence="3" id="KW-0677">Repeat</keyword>
<reference evidence="11" key="1">
    <citation type="submission" date="2024-03" db="EMBL/GenBank/DDBJ databases">
        <title>WGS assembly of Saponaria officinalis var. Norfolk2.</title>
        <authorList>
            <person name="Jenkins J."/>
            <person name="Shu S."/>
            <person name="Grimwood J."/>
            <person name="Barry K."/>
            <person name="Goodstein D."/>
            <person name="Schmutz J."/>
            <person name="Leebens-Mack J."/>
            <person name="Osbourn A."/>
        </authorList>
    </citation>
    <scope>NUCLEOTIDE SEQUENCE [LARGE SCALE GENOMIC DNA]</scope>
    <source>
        <strain evidence="11">JIC</strain>
    </source>
</reference>
<dbReference type="InterPro" id="IPR002110">
    <property type="entry name" value="Ankyrin_rpt"/>
</dbReference>
<keyword evidence="2 9" id="KW-0812">Transmembrane</keyword>
<dbReference type="Proteomes" id="UP001443914">
    <property type="component" value="Unassembled WGS sequence"/>
</dbReference>
<evidence type="ECO:0000256" key="1">
    <source>
        <dbReference type="ARBA" id="ARBA00004141"/>
    </source>
</evidence>
<organism evidence="11 12">
    <name type="scientific">Saponaria officinalis</name>
    <name type="common">Common soapwort</name>
    <name type="synonym">Lychnis saponaria</name>
    <dbReference type="NCBI Taxonomy" id="3572"/>
    <lineage>
        <taxon>Eukaryota</taxon>
        <taxon>Viridiplantae</taxon>
        <taxon>Streptophyta</taxon>
        <taxon>Embryophyta</taxon>
        <taxon>Tracheophyta</taxon>
        <taxon>Spermatophyta</taxon>
        <taxon>Magnoliopsida</taxon>
        <taxon>eudicotyledons</taxon>
        <taxon>Gunneridae</taxon>
        <taxon>Pentapetalae</taxon>
        <taxon>Caryophyllales</taxon>
        <taxon>Caryophyllaceae</taxon>
        <taxon>Caryophylleae</taxon>
        <taxon>Saponaria</taxon>
    </lineage>
</organism>
<proteinExistence type="predicted"/>
<protein>
    <recommendedName>
        <fullName evidence="10">PGG domain-containing protein</fullName>
    </recommendedName>
</protein>
<comment type="subcellular location">
    <subcellularLocation>
        <location evidence="1">Membrane</location>
        <topology evidence="1">Multi-pass membrane protein</topology>
    </subcellularLocation>
</comment>
<dbReference type="PROSITE" id="PS50297">
    <property type="entry name" value="ANK_REP_REGION"/>
    <property type="match status" value="2"/>
</dbReference>
<evidence type="ECO:0000259" key="10">
    <source>
        <dbReference type="Pfam" id="PF13962"/>
    </source>
</evidence>
<feature type="transmembrane region" description="Helical" evidence="9">
    <location>
        <begin position="518"/>
        <end position="541"/>
    </location>
</feature>
<evidence type="ECO:0000256" key="5">
    <source>
        <dbReference type="ARBA" id="ARBA00023043"/>
    </source>
</evidence>
<dbReference type="InterPro" id="IPR036770">
    <property type="entry name" value="Ankyrin_rpt-contain_sf"/>
</dbReference>
<dbReference type="GO" id="GO:0005886">
    <property type="term" value="C:plasma membrane"/>
    <property type="evidence" value="ECO:0007669"/>
    <property type="project" value="TreeGrafter"/>
</dbReference>
<dbReference type="AlphaFoldDB" id="A0AAW1GPV4"/>
<keyword evidence="6 9" id="KW-0472">Membrane</keyword>
<dbReference type="PANTHER" id="PTHR24186">
    <property type="entry name" value="PROTEIN PHOSPHATASE 1 REGULATORY SUBUNIT"/>
    <property type="match status" value="1"/>
</dbReference>
<evidence type="ECO:0000313" key="12">
    <source>
        <dbReference type="Proteomes" id="UP001443914"/>
    </source>
</evidence>
<accession>A0AAW1GPV4</accession>
<dbReference type="EMBL" id="JBDFQZ010000014">
    <property type="protein sequence ID" value="KAK9666797.1"/>
    <property type="molecule type" value="Genomic_DNA"/>
</dbReference>
<feature type="domain" description="PGG" evidence="10">
    <location>
        <begin position="468"/>
        <end position="579"/>
    </location>
</feature>
<gene>
    <name evidence="11" type="ORF">RND81_14G211900</name>
</gene>
<keyword evidence="12" id="KW-1185">Reference proteome</keyword>
<feature type="repeat" description="ANK" evidence="7">
    <location>
        <begin position="104"/>
        <end position="133"/>
    </location>
</feature>
<comment type="caution">
    <text evidence="11">The sequence shown here is derived from an EMBL/GenBank/DDBJ whole genome shotgun (WGS) entry which is preliminary data.</text>
</comment>
<feature type="compositionally biased region" description="Polar residues" evidence="8">
    <location>
        <begin position="445"/>
        <end position="457"/>
    </location>
</feature>
<feature type="region of interest" description="Disordered" evidence="8">
    <location>
        <begin position="434"/>
        <end position="458"/>
    </location>
</feature>
<dbReference type="Gene3D" id="1.25.40.20">
    <property type="entry name" value="Ankyrin repeat-containing domain"/>
    <property type="match status" value="3"/>
</dbReference>
<dbReference type="PANTHER" id="PTHR24186:SF50">
    <property type="entry name" value="ANKYRIN REPEAT-CONTAINING PROTEIN ITN1-LIKE ISOFORM X1"/>
    <property type="match status" value="1"/>
</dbReference>
<evidence type="ECO:0000256" key="6">
    <source>
        <dbReference type="ARBA" id="ARBA00023136"/>
    </source>
</evidence>
<evidence type="ECO:0000256" key="4">
    <source>
        <dbReference type="ARBA" id="ARBA00022989"/>
    </source>
</evidence>
<dbReference type="SUPFAM" id="SSF48403">
    <property type="entry name" value="Ankyrin repeat"/>
    <property type="match status" value="1"/>
</dbReference>
<dbReference type="SMART" id="SM00248">
    <property type="entry name" value="ANK"/>
    <property type="match status" value="8"/>
</dbReference>
<name>A0AAW1GPV4_SAPOF</name>